<dbReference type="FunFam" id="2.170.190.11:FF:000001">
    <property type="entry name" value="Molybdopterin molybdenumtransferase"/>
    <property type="match status" value="1"/>
</dbReference>
<dbReference type="PANTHER" id="PTHR10192:SF5">
    <property type="entry name" value="GEPHYRIN"/>
    <property type="match status" value="1"/>
</dbReference>
<dbReference type="NCBIfam" id="TIGR00177">
    <property type="entry name" value="molyb_syn"/>
    <property type="match status" value="1"/>
</dbReference>
<dbReference type="Gene3D" id="3.90.105.10">
    <property type="entry name" value="Molybdopterin biosynthesis moea protein, domain 2"/>
    <property type="match status" value="1"/>
</dbReference>
<comment type="pathway">
    <text evidence="3 13">Cofactor biosynthesis; molybdopterin biosynthesis.</text>
</comment>
<evidence type="ECO:0000256" key="4">
    <source>
        <dbReference type="ARBA" id="ARBA00010763"/>
    </source>
</evidence>
<evidence type="ECO:0000313" key="15">
    <source>
        <dbReference type="EMBL" id="MCI0181831.1"/>
    </source>
</evidence>
<dbReference type="SMART" id="SM00852">
    <property type="entry name" value="MoCF_biosynth"/>
    <property type="match status" value="1"/>
</dbReference>
<dbReference type="GO" id="GO:0005829">
    <property type="term" value="C:cytosol"/>
    <property type="evidence" value="ECO:0007669"/>
    <property type="project" value="TreeGrafter"/>
</dbReference>
<accession>A0A9X1V537</accession>
<dbReference type="InterPro" id="IPR036688">
    <property type="entry name" value="MoeA_C_domain_IV_sf"/>
</dbReference>
<dbReference type="InterPro" id="IPR036135">
    <property type="entry name" value="MoeA_linker/N_sf"/>
</dbReference>
<comment type="caution">
    <text evidence="15">The sequence shown here is derived from an EMBL/GenBank/DDBJ whole genome shotgun (WGS) entry which is preliminary data.</text>
</comment>
<dbReference type="Gene3D" id="2.40.340.10">
    <property type="entry name" value="MoeA, C-terminal, domain IV"/>
    <property type="match status" value="1"/>
</dbReference>
<sequence length="407" mass="44048">MDVLISIEEASRRLQEAATVCQVEQVALDRALGRVVAVDVQALLDVPHFDRAMLDGFAVKAADIVAATKDQPVELRVLETVGAGHVPHVHVEAGTAVRTMTGAPIVTGADAIVRIEYAEELTRDNERIVRIYRAVDEHEAIQERGHDILAGHTLLTSGTVLQPMEIAVLAAHGYHTVTVTRQPRVAIVATGSEVVPLGQALQLGQLYNSNTPMLTALVTQAGAQAISFSPASDHKEELTERFMEALKTCDILVTTGGVSVGDYDLTPSILEAIGVKRLFWGVWMRPGTPVYAGTFDGRLVLALSGNPAAAFINAIVFLVPLLRVLSGQKNEQVDVKARLKNPPQKRRVKHTRFFAGQLIFIENELWIDVSGEHSSGVMTNFIGKMALAQIGGEDELREGELVSVILL</sequence>
<dbReference type="RefSeq" id="WP_241711463.1">
    <property type="nucleotide sequence ID" value="NZ_JALBUF010000001.1"/>
</dbReference>
<dbReference type="InterPro" id="IPR001453">
    <property type="entry name" value="MoaB/Mog_dom"/>
</dbReference>
<dbReference type="InterPro" id="IPR005110">
    <property type="entry name" value="MoeA_linker/N"/>
</dbReference>
<evidence type="ECO:0000256" key="12">
    <source>
        <dbReference type="ARBA" id="ARBA00047317"/>
    </source>
</evidence>
<dbReference type="Gene3D" id="2.170.190.11">
    <property type="entry name" value="Molybdopterin biosynthesis moea protein, domain 3"/>
    <property type="match status" value="1"/>
</dbReference>
<dbReference type="CDD" id="cd00887">
    <property type="entry name" value="MoeA"/>
    <property type="match status" value="1"/>
</dbReference>
<dbReference type="GO" id="GO:0061599">
    <property type="term" value="F:molybdopterin molybdotransferase activity"/>
    <property type="evidence" value="ECO:0007669"/>
    <property type="project" value="UniProtKB-UniRule"/>
</dbReference>
<dbReference type="GO" id="GO:0046872">
    <property type="term" value="F:metal ion binding"/>
    <property type="evidence" value="ECO:0007669"/>
    <property type="project" value="UniProtKB-UniRule"/>
</dbReference>
<keyword evidence="9 13" id="KW-0479">Metal-binding</keyword>
<dbReference type="EC" id="2.10.1.1" evidence="5 13"/>
<evidence type="ECO:0000256" key="9">
    <source>
        <dbReference type="ARBA" id="ARBA00022723"/>
    </source>
</evidence>
<evidence type="ECO:0000256" key="13">
    <source>
        <dbReference type="RuleBase" id="RU365090"/>
    </source>
</evidence>
<feature type="domain" description="MoaB/Mog" evidence="14">
    <location>
        <begin position="186"/>
        <end position="324"/>
    </location>
</feature>
<evidence type="ECO:0000256" key="11">
    <source>
        <dbReference type="ARBA" id="ARBA00023150"/>
    </source>
</evidence>
<keyword evidence="7 13" id="KW-0500">Molybdenum</keyword>
<dbReference type="AlphaFoldDB" id="A0A9X1V537"/>
<dbReference type="InterPro" id="IPR036425">
    <property type="entry name" value="MoaB/Mog-like_dom_sf"/>
</dbReference>
<reference evidence="15" key="1">
    <citation type="submission" date="2022-03" db="EMBL/GenBank/DDBJ databases">
        <title>Draft Genome Sequence of Firmicute Strain S0AB, a Heterotrophic Iron/Sulfur-Oxidizing Extreme Acidophile.</title>
        <authorList>
            <person name="Vergara E."/>
            <person name="Pakostova E."/>
            <person name="Johnson D.B."/>
            <person name="Holmes D.S."/>
        </authorList>
    </citation>
    <scope>NUCLEOTIDE SEQUENCE</scope>
    <source>
        <strain evidence="15">S0AB</strain>
    </source>
</reference>
<dbReference type="Pfam" id="PF00994">
    <property type="entry name" value="MoCF_biosynth"/>
    <property type="match status" value="1"/>
</dbReference>
<keyword evidence="10 13" id="KW-0460">Magnesium</keyword>
<dbReference type="SUPFAM" id="SSF63882">
    <property type="entry name" value="MoeA N-terminal region -like"/>
    <property type="match status" value="1"/>
</dbReference>
<keyword evidence="16" id="KW-1185">Reference proteome</keyword>
<evidence type="ECO:0000256" key="2">
    <source>
        <dbReference type="ARBA" id="ARBA00002901"/>
    </source>
</evidence>
<evidence type="ECO:0000256" key="8">
    <source>
        <dbReference type="ARBA" id="ARBA00022679"/>
    </source>
</evidence>
<organism evidence="15 16">
    <name type="scientific">Sulfoacidibacillus ferrooxidans</name>
    <dbReference type="NCBI Taxonomy" id="2005001"/>
    <lineage>
        <taxon>Bacteria</taxon>
        <taxon>Bacillati</taxon>
        <taxon>Bacillota</taxon>
        <taxon>Bacilli</taxon>
        <taxon>Bacillales</taxon>
        <taxon>Alicyclobacillaceae</taxon>
        <taxon>Sulfoacidibacillus</taxon>
    </lineage>
</organism>
<dbReference type="PANTHER" id="PTHR10192">
    <property type="entry name" value="MOLYBDOPTERIN BIOSYNTHESIS PROTEIN"/>
    <property type="match status" value="1"/>
</dbReference>
<evidence type="ECO:0000256" key="7">
    <source>
        <dbReference type="ARBA" id="ARBA00022505"/>
    </source>
</evidence>
<gene>
    <name evidence="15" type="primary">moeA</name>
    <name evidence="15" type="ORF">MM817_00077</name>
</gene>
<proteinExistence type="inferred from homology"/>
<comment type="cofactor">
    <cofactor evidence="1 13">
        <name>Mg(2+)</name>
        <dbReference type="ChEBI" id="CHEBI:18420"/>
    </cofactor>
</comment>
<evidence type="ECO:0000256" key="1">
    <source>
        <dbReference type="ARBA" id="ARBA00001946"/>
    </source>
</evidence>
<dbReference type="EMBL" id="JALBUF010000001">
    <property type="protein sequence ID" value="MCI0181831.1"/>
    <property type="molecule type" value="Genomic_DNA"/>
</dbReference>
<dbReference type="InterPro" id="IPR038987">
    <property type="entry name" value="MoeA-like"/>
</dbReference>
<dbReference type="NCBIfam" id="NF045515">
    <property type="entry name" value="Glp_gephyrin"/>
    <property type="match status" value="1"/>
</dbReference>
<comment type="function">
    <text evidence="2 13">Catalyzes the insertion of molybdate into adenylated molybdopterin with the concomitant release of AMP.</text>
</comment>
<keyword evidence="8 13" id="KW-0808">Transferase</keyword>
<comment type="catalytic activity">
    <reaction evidence="12">
        <text>adenylyl-molybdopterin + molybdate = Mo-molybdopterin + AMP + H(+)</text>
        <dbReference type="Rhea" id="RHEA:35047"/>
        <dbReference type="ChEBI" id="CHEBI:15378"/>
        <dbReference type="ChEBI" id="CHEBI:36264"/>
        <dbReference type="ChEBI" id="CHEBI:62727"/>
        <dbReference type="ChEBI" id="CHEBI:71302"/>
        <dbReference type="ChEBI" id="CHEBI:456215"/>
        <dbReference type="EC" id="2.10.1.1"/>
    </reaction>
</comment>
<protein>
    <recommendedName>
        <fullName evidence="6 13">Molybdopterin molybdenumtransferase</fullName>
        <ecNumber evidence="5 13">2.10.1.1</ecNumber>
    </recommendedName>
</protein>
<keyword evidence="11 13" id="KW-0501">Molybdenum cofactor biosynthesis</keyword>
<dbReference type="FunFam" id="3.40.980.10:FF:000004">
    <property type="entry name" value="Molybdopterin molybdenumtransferase"/>
    <property type="match status" value="1"/>
</dbReference>
<dbReference type="Pfam" id="PF03453">
    <property type="entry name" value="MoeA_N"/>
    <property type="match status" value="1"/>
</dbReference>
<evidence type="ECO:0000256" key="6">
    <source>
        <dbReference type="ARBA" id="ARBA00021108"/>
    </source>
</evidence>
<evidence type="ECO:0000259" key="14">
    <source>
        <dbReference type="SMART" id="SM00852"/>
    </source>
</evidence>
<comment type="similarity">
    <text evidence="4 13">Belongs to the MoeA family.</text>
</comment>
<dbReference type="Proteomes" id="UP001139263">
    <property type="component" value="Unassembled WGS sequence"/>
</dbReference>
<dbReference type="Gene3D" id="3.40.980.10">
    <property type="entry name" value="MoaB/Mog-like domain"/>
    <property type="match status" value="1"/>
</dbReference>
<dbReference type="SUPFAM" id="SSF53218">
    <property type="entry name" value="Molybdenum cofactor biosynthesis proteins"/>
    <property type="match status" value="1"/>
</dbReference>
<evidence type="ECO:0000313" key="16">
    <source>
        <dbReference type="Proteomes" id="UP001139263"/>
    </source>
</evidence>
<evidence type="ECO:0000256" key="3">
    <source>
        <dbReference type="ARBA" id="ARBA00005046"/>
    </source>
</evidence>
<dbReference type="GO" id="GO:0006777">
    <property type="term" value="P:Mo-molybdopterin cofactor biosynthetic process"/>
    <property type="evidence" value="ECO:0007669"/>
    <property type="project" value="UniProtKB-UniRule"/>
</dbReference>
<evidence type="ECO:0000256" key="10">
    <source>
        <dbReference type="ARBA" id="ARBA00022842"/>
    </source>
</evidence>
<evidence type="ECO:0000256" key="5">
    <source>
        <dbReference type="ARBA" id="ARBA00013269"/>
    </source>
</evidence>
<name>A0A9X1V537_9BACL</name>